<dbReference type="EMBL" id="WQLA01000001">
    <property type="protein sequence ID" value="MVN89607.1"/>
    <property type="molecule type" value="Genomic_DNA"/>
</dbReference>
<organism evidence="1 2">
    <name type="scientific">Mucilaginibacter aquatilis</name>
    <dbReference type="NCBI Taxonomy" id="1517760"/>
    <lineage>
        <taxon>Bacteria</taxon>
        <taxon>Pseudomonadati</taxon>
        <taxon>Bacteroidota</taxon>
        <taxon>Sphingobacteriia</taxon>
        <taxon>Sphingobacteriales</taxon>
        <taxon>Sphingobacteriaceae</taxon>
        <taxon>Mucilaginibacter</taxon>
    </lineage>
</organism>
<dbReference type="OrthoDB" id="784948at2"/>
<sequence length="727" mass="81339">MPKYAKETFLNKRTVHPSIRPEKPFQLGDTRIGIIDTEDRPLTSTGLQTYADVYIELFDENGRAVEGNYCIVQYEEIINGSSNDIQEIAIPGTKIIIGKQTLIEDTSEDNYYYYRLKVYPNVIENNGSYTPPGVCDTRINTVVIDKKESAPGRKDGQVTIVASSGAGDLQYSLDGINWQTSETFNNLAGGGYTVYCKDAAGCPASYYLTVDTVLSLLVSDPSVMLNIGNVSRWSAAFNPIVFTYQRRDLNVTAVLPANYGSQTSFKVNGALSTGNIMLTAKDKIYVNAGYYKGVYDVYYVNQATSEVWIDLPYTDSLNNTGFININKFRPYYEVLTQITYQDTLTGLMSTINCVHRPNTQGLIRADISNFLQSLLQAKDDMGADRPNSRDYNLGACYHVKYTEGWQDPSTGANVKSASIAIDTPYYVTYSARQLGDSYGGNMAAYVPFKQVDAPSKRARWLTDFAEPVYSAGYPFDIGFIYGDDLAGLNLYAEITALDVNRNPLGTPATTYLLNEDGSFLLQQDSSKLVIVRPPVTNKPFVTGLAQRIGVNRLHISQNFDVYARYFKLDLKYRDADDNEHQVMQTQIVRIDDAIDLQSVYLRWIGLNGAWNYYRFVYNQEITLDVQNAVILKKHVTDWANHDAIEDVISKSAGLKMKVIAEDLAIADIKGLQSLKYSPKVQMLINKNPVKWQTVVLNTATFAEYETRNGQAPFSVTFNLPALNIQTQ</sequence>
<dbReference type="RefSeq" id="WP_157539407.1">
    <property type="nucleotide sequence ID" value="NZ_WQLA01000001.1"/>
</dbReference>
<name>A0A6I4I4B9_9SPHI</name>
<evidence type="ECO:0000313" key="1">
    <source>
        <dbReference type="EMBL" id="MVN89607.1"/>
    </source>
</evidence>
<evidence type="ECO:0000313" key="2">
    <source>
        <dbReference type="Proteomes" id="UP000434850"/>
    </source>
</evidence>
<proteinExistence type="predicted"/>
<accession>A0A6I4I4B9</accession>
<dbReference type="AlphaFoldDB" id="A0A6I4I4B9"/>
<keyword evidence="2" id="KW-1185">Reference proteome</keyword>
<reference evidence="1 2" key="1">
    <citation type="submission" date="2019-12" db="EMBL/GenBank/DDBJ databases">
        <title>Mucilaginibacter sp. HME9299 genome sequencing and assembly.</title>
        <authorList>
            <person name="Kang H."/>
            <person name="Kim H."/>
            <person name="Joh K."/>
        </authorList>
    </citation>
    <scope>NUCLEOTIDE SEQUENCE [LARGE SCALE GENOMIC DNA]</scope>
    <source>
        <strain evidence="1 2">HME9299</strain>
    </source>
</reference>
<dbReference type="Proteomes" id="UP000434850">
    <property type="component" value="Unassembled WGS sequence"/>
</dbReference>
<comment type="caution">
    <text evidence="1">The sequence shown here is derived from an EMBL/GenBank/DDBJ whole genome shotgun (WGS) entry which is preliminary data.</text>
</comment>
<gene>
    <name evidence="1" type="ORF">GO816_00540</name>
</gene>
<protein>
    <submittedName>
        <fullName evidence="1">Uncharacterized protein</fullName>
    </submittedName>
</protein>